<name>A0A8H6JMP9_9PEZI</name>
<evidence type="ECO:0000313" key="3">
    <source>
        <dbReference type="Proteomes" id="UP000654918"/>
    </source>
</evidence>
<dbReference type="EMBL" id="WIGO01000354">
    <property type="protein sequence ID" value="KAF6815526.1"/>
    <property type="molecule type" value="Genomic_DNA"/>
</dbReference>
<comment type="caution">
    <text evidence="2">The sequence shown here is derived from an EMBL/GenBank/DDBJ whole genome shotgun (WGS) entry which is preliminary data.</text>
</comment>
<proteinExistence type="predicted"/>
<evidence type="ECO:0000256" key="1">
    <source>
        <dbReference type="SAM" id="MobiDB-lite"/>
    </source>
</evidence>
<evidence type="ECO:0000313" key="2">
    <source>
        <dbReference type="EMBL" id="KAF6815526.1"/>
    </source>
</evidence>
<feature type="compositionally biased region" description="Low complexity" evidence="1">
    <location>
        <begin position="118"/>
        <end position="129"/>
    </location>
</feature>
<reference evidence="2" key="1">
    <citation type="journal article" date="2020" name="Phytopathology">
        <title>Genome Sequence Resources of Colletotrichum truncatum, C. plurivorum, C. musicola, and C. sojae: Four Species Pathogenic to Soybean (Glycine max).</title>
        <authorList>
            <person name="Rogerio F."/>
            <person name="Boufleur T.R."/>
            <person name="Ciampi-Guillardi M."/>
            <person name="Sukno S.A."/>
            <person name="Thon M.R."/>
            <person name="Massola Junior N.S."/>
            <person name="Baroncelli R."/>
        </authorList>
    </citation>
    <scope>NUCLEOTIDE SEQUENCE</scope>
    <source>
        <strain evidence="2">LFN00145</strain>
    </source>
</reference>
<keyword evidence="3" id="KW-1185">Reference proteome</keyword>
<accession>A0A8H6JMP9</accession>
<dbReference type="Proteomes" id="UP000654918">
    <property type="component" value="Unassembled WGS sequence"/>
</dbReference>
<sequence length="164" mass="17677">MIKLAGLHISDEDLVTAAVLDIFLDENNKIIGRLLSINKTFTVTEPTSTIAGRPGQQLTIVPRVTRPFGPSHKEIVGNDGHEHLEDTHNQGLREREKLLISLLLGVGDAFERGYRGSARLQRSSNSSSGLQGGNLGTEGLDGSLYARELPSRQSETPPVGGTKP</sequence>
<organism evidence="2 3">
    <name type="scientific">Colletotrichum plurivorum</name>
    <dbReference type="NCBI Taxonomy" id="2175906"/>
    <lineage>
        <taxon>Eukaryota</taxon>
        <taxon>Fungi</taxon>
        <taxon>Dikarya</taxon>
        <taxon>Ascomycota</taxon>
        <taxon>Pezizomycotina</taxon>
        <taxon>Sordariomycetes</taxon>
        <taxon>Hypocreomycetidae</taxon>
        <taxon>Glomerellales</taxon>
        <taxon>Glomerellaceae</taxon>
        <taxon>Colletotrichum</taxon>
        <taxon>Colletotrichum orchidearum species complex</taxon>
    </lineage>
</organism>
<dbReference type="AlphaFoldDB" id="A0A8H6JMP9"/>
<protein>
    <submittedName>
        <fullName evidence="2">Uncharacterized protein</fullName>
    </submittedName>
</protein>
<feature type="region of interest" description="Disordered" evidence="1">
    <location>
        <begin position="118"/>
        <end position="164"/>
    </location>
</feature>
<gene>
    <name evidence="2" type="ORF">CPLU01_14109</name>
</gene>